<accession>A0A0R3R8U0</accession>
<evidence type="ECO:0000313" key="2">
    <source>
        <dbReference type="Proteomes" id="UP000280834"/>
    </source>
</evidence>
<dbReference type="EMBL" id="UZAG01021175">
    <property type="protein sequence ID" value="VDO49429.1"/>
    <property type="molecule type" value="Genomic_DNA"/>
</dbReference>
<organism evidence="3">
    <name type="scientific">Brugia timori</name>
    <dbReference type="NCBI Taxonomy" id="42155"/>
    <lineage>
        <taxon>Eukaryota</taxon>
        <taxon>Metazoa</taxon>
        <taxon>Ecdysozoa</taxon>
        <taxon>Nematoda</taxon>
        <taxon>Chromadorea</taxon>
        <taxon>Rhabditida</taxon>
        <taxon>Spirurina</taxon>
        <taxon>Spiruromorpha</taxon>
        <taxon>Filarioidea</taxon>
        <taxon>Onchocercidae</taxon>
        <taxon>Brugia</taxon>
    </lineage>
</organism>
<dbReference type="Proteomes" id="UP000280834">
    <property type="component" value="Unassembled WGS sequence"/>
</dbReference>
<protein>
    <submittedName>
        <fullName evidence="1 3">Uncharacterized protein</fullName>
    </submittedName>
</protein>
<sequence length="130" mass="14599">MSHSVSIAKVNKIDERRRAIVVKHSVVVGNYKENGLQENYIRIEIIIQKYKALGATEIDEVKNERYDFRFCACNNETSEPERSGDCSCSTVVSGQTTQNSIPQALYSSSCVHNPHYNKCLIAQITANTTQ</sequence>
<dbReference type="STRING" id="42155.A0A0R3R8U0"/>
<evidence type="ECO:0000313" key="1">
    <source>
        <dbReference type="EMBL" id="VDO49429.1"/>
    </source>
</evidence>
<evidence type="ECO:0000313" key="3">
    <source>
        <dbReference type="WBParaSite" id="BTMF_0001644601-mRNA-1"/>
    </source>
</evidence>
<gene>
    <name evidence="1" type="ORF">BTMF_LOCUS14425</name>
</gene>
<proteinExistence type="predicted"/>
<reference evidence="1 2" key="2">
    <citation type="submission" date="2018-11" db="EMBL/GenBank/DDBJ databases">
        <authorList>
            <consortium name="Pathogen Informatics"/>
        </authorList>
    </citation>
    <scope>NUCLEOTIDE SEQUENCE [LARGE SCALE GENOMIC DNA]</scope>
</reference>
<name>A0A0R3R8U0_9BILA</name>
<dbReference type="WBParaSite" id="BTMF_0001644601-mRNA-1">
    <property type="protein sequence ID" value="BTMF_0001644601-mRNA-1"/>
    <property type="gene ID" value="BTMF_0001644601"/>
</dbReference>
<keyword evidence="2" id="KW-1185">Reference proteome</keyword>
<reference evidence="3" key="1">
    <citation type="submission" date="2017-02" db="UniProtKB">
        <authorList>
            <consortium name="WormBaseParasite"/>
        </authorList>
    </citation>
    <scope>IDENTIFICATION</scope>
</reference>
<dbReference type="AlphaFoldDB" id="A0A0R3R8U0"/>